<reference evidence="5" key="2">
    <citation type="submission" date="2019-06" db="EMBL/GenBank/DDBJ databases">
        <title>Genomics analysis of Aphanomyces spp. identifies a new class of oomycete effector associated with host adaptation.</title>
        <authorList>
            <person name="Gaulin E."/>
        </authorList>
    </citation>
    <scope>NUCLEOTIDE SEQUENCE</scope>
    <source>
        <strain evidence="5">CBS 578.67</strain>
    </source>
</reference>
<evidence type="ECO:0000259" key="4">
    <source>
        <dbReference type="SMART" id="SM00223"/>
    </source>
</evidence>
<keyword evidence="3" id="KW-0732">Signal</keyword>
<reference evidence="6 7" key="1">
    <citation type="submission" date="2019-03" db="EMBL/GenBank/DDBJ databases">
        <authorList>
            <person name="Gaulin E."/>
            <person name="Dumas B."/>
        </authorList>
    </citation>
    <scope>NUCLEOTIDE SEQUENCE [LARGE SCALE GENOMIC DNA]</scope>
    <source>
        <strain evidence="6">CBS 568.67</strain>
    </source>
</reference>
<gene>
    <name evidence="6" type="primary">Aste57867_11321</name>
    <name evidence="5" type="ORF">As57867_011279</name>
    <name evidence="6" type="ORF">ASTE57867_11321</name>
</gene>
<feature type="domain" description="Apple" evidence="4">
    <location>
        <begin position="247"/>
        <end position="315"/>
    </location>
</feature>
<dbReference type="AlphaFoldDB" id="A0A485KSR2"/>
<evidence type="ECO:0000313" key="6">
    <source>
        <dbReference type="EMBL" id="VFT88183.1"/>
    </source>
</evidence>
<evidence type="ECO:0000256" key="2">
    <source>
        <dbReference type="ARBA" id="ARBA00023157"/>
    </source>
</evidence>
<dbReference type="InterPro" id="IPR035992">
    <property type="entry name" value="Ricin_B-like_lectins"/>
</dbReference>
<evidence type="ECO:0000313" key="7">
    <source>
        <dbReference type="Proteomes" id="UP000332933"/>
    </source>
</evidence>
<dbReference type="SMART" id="SM00223">
    <property type="entry name" value="APPLE"/>
    <property type="match status" value="1"/>
</dbReference>
<dbReference type="EMBL" id="VJMH01005271">
    <property type="protein sequence ID" value="KAF0698040.1"/>
    <property type="molecule type" value="Genomic_DNA"/>
</dbReference>
<evidence type="ECO:0000256" key="1">
    <source>
        <dbReference type="ARBA" id="ARBA00022737"/>
    </source>
</evidence>
<dbReference type="Gene3D" id="2.80.10.50">
    <property type="match status" value="1"/>
</dbReference>
<name>A0A485KSR2_9STRA</name>
<organism evidence="6 7">
    <name type="scientific">Aphanomyces stellatus</name>
    <dbReference type="NCBI Taxonomy" id="120398"/>
    <lineage>
        <taxon>Eukaryota</taxon>
        <taxon>Sar</taxon>
        <taxon>Stramenopiles</taxon>
        <taxon>Oomycota</taxon>
        <taxon>Saprolegniomycetes</taxon>
        <taxon>Saprolegniales</taxon>
        <taxon>Verrucalvaceae</taxon>
        <taxon>Aphanomyces</taxon>
    </lineage>
</organism>
<dbReference type="SUPFAM" id="SSF50370">
    <property type="entry name" value="Ricin B-like lectins"/>
    <property type="match status" value="1"/>
</dbReference>
<feature type="signal peptide" evidence="3">
    <location>
        <begin position="1"/>
        <end position="19"/>
    </location>
</feature>
<dbReference type="GO" id="GO:0005576">
    <property type="term" value="C:extracellular region"/>
    <property type="evidence" value="ECO:0007669"/>
    <property type="project" value="InterPro"/>
</dbReference>
<accession>A0A485KSR2</accession>
<feature type="chain" id="PRO_5033437143" evidence="3">
    <location>
        <begin position="20"/>
        <end position="316"/>
    </location>
</feature>
<dbReference type="PROSITE" id="PS50231">
    <property type="entry name" value="RICIN_B_LECTIN"/>
    <property type="match status" value="1"/>
</dbReference>
<dbReference type="EMBL" id="CAADRA010005292">
    <property type="protein sequence ID" value="VFT88183.1"/>
    <property type="molecule type" value="Genomic_DNA"/>
</dbReference>
<dbReference type="InterPro" id="IPR000177">
    <property type="entry name" value="Apple"/>
</dbReference>
<keyword evidence="7" id="KW-1185">Reference proteome</keyword>
<keyword evidence="2" id="KW-1015">Disulfide bond</keyword>
<keyword evidence="1" id="KW-0677">Repeat</keyword>
<dbReference type="Gene3D" id="3.50.4.10">
    <property type="entry name" value="Hepatocyte Growth Factor"/>
    <property type="match status" value="1"/>
</dbReference>
<dbReference type="GO" id="GO:0006508">
    <property type="term" value="P:proteolysis"/>
    <property type="evidence" value="ECO:0007669"/>
    <property type="project" value="InterPro"/>
</dbReference>
<evidence type="ECO:0000313" key="5">
    <source>
        <dbReference type="EMBL" id="KAF0698040.1"/>
    </source>
</evidence>
<dbReference type="Proteomes" id="UP000332933">
    <property type="component" value="Unassembled WGS sequence"/>
</dbReference>
<proteinExistence type="predicted"/>
<sequence>MLATSKFLIAALALDQTPSAPCSDAIASSIQEAMTSCVRATAIRNDKWAFLTLVGKLSSETSILRGEFCAGTYSPGCDALAKLSTDPTADCSVDLIPSTPFNFYQHAFCDPNGNTTRTIQIFTVTDKVVGVDNSSFVVAAPRTESFNPTFVYDFTHHNVQIPDTNECWTWMADQHELQTSACDPANPNQRWTIKTDTNRIQPATQPTLCVEVDPMDEANRVSVAACELVPTNDHQFLTLAPPVASDCGPFDYDVDIADAEDLMSYEGQTPSHCCSYCQSEPGCVAFSWVEGVCFLKKEGGNATSKRGVVSGVVPSV</sequence>
<protein>
    <submittedName>
        <fullName evidence="6">Aste57867_11321 protein</fullName>
    </submittedName>
</protein>
<evidence type="ECO:0000256" key="3">
    <source>
        <dbReference type="SAM" id="SignalP"/>
    </source>
</evidence>